<name>A0ABS3JEA2_9BACT</name>
<feature type="transmembrane region" description="Helical" evidence="6">
    <location>
        <begin position="6"/>
        <end position="29"/>
    </location>
</feature>
<proteinExistence type="predicted"/>
<evidence type="ECO:0000256" key="2">
    <source>
        <dbReference type="ARBA" id="ARBA00022475"/>
    </source>
</evidence>
<keyword evidence="4 6" id="KW-1133">Transmembrane helix</keyword>
<organism evidence="7 8">
    <name type="scientific">Fibrella forsythiae</name>
    <dbReference type="NCBI Taxonomy" id="2817061"/>
    <lineage>
        <taxon>Bacteria</taxon>
        <taxon>Pseudomonadati</taxon>
        <taxon>Bacteroidota</taxon>
        <taxon>Cytophagia</taxon>
        <taxon>Cytophagales</taxon>
        <taxon>Spirosomataceae</taxon>
        <taxon>Fibrella</taxon>
    </lineage>
</organism>
<evidence type="ECO:0000256" key="6">
    <source>
        <dbReference type="SAM" id="Phobius"/>
    </source>
</evidence>
<keyword evidence="8" id="KW-1185">Reference proteome</keyword>
<comment type="caution">
    <text evidence="7">The sequence shown here is derived from an EMBL/GenBank/DDBJ whole genome shotgun (WGS) entry which is preliminary data.</text>
</comment>
<feature type="transmembrane region" description="Helical" evidence="6">
    <location>
        <begin position="41"/>
        <end position="66"/>
    </location>
</feature>
<evidence type="ECO:0000256" key="1">
    <source>
        <dbReference type="ARBA" id="ARBA00004651"/>
    </source>
</evidence>
<keyword evidence="2" id="KW-1003">Cell membrane</keyword>
<dbReference type="EMBL" id="JAFMYW010000002">
    <property type="protein sequence ID" value="MBO0948334.1"/>
    <property type="molecule type" value="Genomic_DNA"/>
</dbReference>
<evidence type="ECO:0000313" key="7">
    <source>
        <dbReference type="EMBL" id="MBO0948334.1"/>
    </source>
</evidence>
<feature type="transmembrane region" description="Helical" evidence="6">
    <location>
        <begin position="113"/>
        <end position="135"/>
    </location>
</feature>
<accession>A0ABS3JEA2</accession>
<comment type="subcellular location">
    <subcellularLocation>
        <location evidence="1">Cell membrane</location>
        <topology evidence="1">Multi-pass membrane protein</topology>
    </subcellularLocation>
</comment>
<evidence type="ECO:0000313" key="8">
    <source>
        <dbReference type="Proteomes" id="UP000664628"/>
    </source>
</evidence>
<dbReference type="PANTHER" id="PTHR30086">
    <property type="entry name" value="ARGININE EXPORTER PROTEIN ARGO"/>
    <property type="match status" value="1"/>
</dbReference>
<reference evidence="7 8" key="1">
    <citation type="submission" date="2021-03" db="EMBL/GenBank/DDBJ databases">
        <title>Fibrella sp. HMF5405 genome sequencing and assembly.</title>
        <authorList>
            <person name="Kang H."/>
            <person name="Kim H."/>
            <person name="Bae S."/>
            <person name="Joh K."/>
        </authorList>
    </citation>
    <scope>NUCLEOTIDE SEQUENCE [LARGE SCALE GENOMIC DNA]</scope>
    <source>
        <strain evidence="7 8">HMF5405</strain>
    </source>
</reference>
<keyword evidence="3 6" id="KW-0812">Transmembrane</keyword>
<sequence length="210" mass="23089">MFGIDNFAAFVLAGILLNMTPGSDTMYILGRSLSQGMQAGIYSALGITVGCLVHTFLAAFGLSILIAESQLAFNIVKYLGAAYLFYLGIRMILTRDDTAFDVAAMTKTNYRQLVVSGIVTNVLNPKVALFFIAFLPQFVQKTYSHTSVSFLLLGLTFNLTGTIWNLMLAIFSANMSAGFKRNQLIKTWLNRFTGTLFILLGIKLAVERSH</sequence>
<dbReference type="InterPro" id="IPR001123">
    <property type="entry name" value="LeuE-type"/>
</dbReference>
<dbReference type="PIRSF" id="PIRSF006324">
    <property type="entry name" value="LeuE"/>
    <property type="match status" value="1"/>
</dbReference>
<dbReference type="Proteomes" id="UP000664628">
    <property type="component" value="Unassembled WGS sequence"/>
</dbReference>
<protein>
    <submittedName>
        <fullName evidence="7">LysE family translocator</fullName>
    </submittedName>
</protein>
<gene>
    <name evidence="7" type="ORF">J2I46_07085</name>
</gene>
<keyword evidence="5 6" id="KW-0472">Membrane</keyword>
<evidence type="ECO:0000256" key="5">
    <source>
        <dbReference type="ARBA" id="ARBA00023136"/>
    </source>
</evidence>
<feature type="transmembrane region" description="Helical" evidence="6">
    <location>
        <begin position="147"/>
        <end position="167"/>
    </location>
</feature>
<dbReference type="RefSeq" id="WP_207328314.1">
    <property type="nucleotide sequence ID" value="NZ_JAFMYW010000002.1"/>
</dbReference>
<evidence type="ECO:0000256" key="4">
    <source>
        <dbReference type="ARBA" id="ARBA00022989"/>
    </source>
</evidence>
<evidence type="ECO:0000256" key="3">
    <source>
        <dbReference type="ARBA" id="ARBA00022692"/>
    </source>
</evidence>
<dbReference type="Pfam" id="PF01810">
    <property type="entry name" value="LysE"/>
    <property type="match status" value="1"/>
</dbReference>
<feature type="transmembrane region" description="Helical" evidence="6">
    <location>
        <begin position="72"/>
        <end position="93"/>
    </location>
</feature>
<dbReference type="PANTHER" id="PTHR30086:SF20">
    <property type="entry name" value="ARGININE EXPORTER PROTEIN ARGO-RELATED"/>
    <property type="match status" value="1"/>
</dbReference>